<name>C2G3I7_SPHSI</name>
<evidence type="ECO:0000256" key="1">
    <source>
        <dbReference type="SAM" id="SignalP"/>
    </source>
</evidence>
<proteinExistence type="predicted"/>
<feature type="chain" id="PRO_5002914273" evidence="1">
    <location>
        <begin position="20"/>
        <end position="634"/>
    </location>
</feature>
<organism evidence="2 3">
    <name type="scientific">Sphingobacterium spiritivorum ATCC 33300</name>
    <dbReference type="NCBI Taxonomy" id="525372"/>
    <lineage>
        <taxon>Bacteria</taxon>
        <taxon>Pseudomonadati</taxon>
        <taxon>Bacteroidota</taxon>
        <taxon>Sphingobacteriia</taxon>
        <taxon>Sphingobacteriales</taxon>
        <taxon>Sphingobacteriaceae</taxon>
        <taxon>Sphingobacterium</taxon>
    </lineage>
</organism>
<keyword evidence="1" id="KW-0732">Signal</keyword>
<gene>
    <name evidence="2" type="ORF">HMPREF0765_4143</name>
</gene>
<dbReference type="AlphaFoldDB" id="C2G3I7"/>
<evidence type="ECO:0000313" key="3">
    <source>
        <dbReference type="Proteomes" id="UP000006241"/>
    </source>
</evidence>
<protein>
    <submittedName>
        <fullName evidence="2">Uncharacterized protein</fullName>
    </submittedName>
</protein>
<reference evidence="2 3" key="1">
    <citation type="submission" date="2009-01" db="EMBL/GenBank/DDBJ databases">
        <authorList>
            <person name="Qin X."/>
            <person name="Bachman B."/>
            <person name="Battles P."/>
            <person name="Bell A."/>
            <person name="Bess C."/>
            <person name="Bickham C."/>
            <person name="Chaboub L."/>
            <person name="Chen D."/>
            <person name="Coyle M."/>
            <person name="Deiros D.R."/>
            <person name="Dinh H."/>
            <person name="Forbes L."/>
            <person name="Fowler G."/>
            <person name="Francisco L."/>
            <person name="Fu Q."/>
            <person name="Gubbala S."/>
            <person name="Hale W."/>
            <person name="Han Y."/>
            <person name="Hemphill L."/>
            <person name="Highlander S.K."/>
            <person name="Hirani K."/>
            <person name="Hogues M."/>
            <person name="Jackson L."/>
            <person name="Jakkamsetti A."/>
            <person name="Javaid M."/>
            <person name="Jiang H."/>
            <person name="Korchina V."/>
            <person name="Kovar C."/>
            <person name="Lara F."/>
            <person name="Lee S."/>
            <person name="Mata R."/>
            <person name="Mathew T."/>
            <person name="Moen C."/>
            <person name="Morales K."/>
            <person name="Munidasa M."/>
            <person name="Nazareth L."/>
            <person name="Ngo R."/>
            <person name="Nguyen L."/>
            <person name="Okwuonu G."/>
            <person name="Ongeri F."/>
            <person name="Patil S."/>
            <person name="Petrosino J."/>
            <person name="Pham C."/>
            <person name="Pham P."/>
            <person name="Pu L.-L."/>
            <person name="Puazo M."/>
            <person name="Raj R."/>
            <person name="Reid J."/>
            <person name="Rouhana J."/>
            <person name="Saada N."/>
            <person name="Shang Y."/>
            <person name="Simmons D."/>
            <person name="Thornton R."/>
            <person name="Warren J."/>
            <person name="Weissenberger G."/>
            <person name="Zhang J."/>
            <person name="Zhang L."/>
            <person name="Zhou C."/>
            <person name="Zhu D."/>
            <person name="Muzny D."/>
            <person name="Worley K."/>
            <person name="Gibbs R."/>
        </authorList>
    </citation>
    <scope>NUCLEOTIDE SEQUENCE [LARGE SCALE GENOMIC DNA]</scope>
    <source>
        <strain evidence="2 3">ATCC 33300</strain>
    </source>
</reference>
<comment type="caution">
    <text evidence="2">The sequence shown here is derived from an EMBL/GenBank/DDBJ whole genome shotgun (WGS) entry which is preliminary data.</text>
</comment>
<accession>C2G3I7</accession>
<sequence>MKKLILTLITTVCVMGVFAQQTPPSRPRSGSSFTQIDDYLSVIKRLGIPTADSDVLDGLTSGPNTAKIVYNTTLNKLRVYNPVTAQWRDAIEADLTNYYTKSQVDSLLSGIDISKYVKVDDVTTGYGIHLNSENGGVQLSQFGMQLSYSGTDDINGIISLAPGYIYTSDSNEFGSSTFKVFPGGVQGYISGSVHGSSYMLGDKGFNFSEINTTENYYRNFGLKFNEIGSTNYNIFIPRNDKGVSVEPEKRTLPLSVNGLYADKSGNITIPPSSGNFIKIDTTTEGNFIKLESGGGDVNIDAYGTNGSAIDSYGTSRSYNIGYSGLGTVTQTMSTGELELFEATPLYIRGKSRYNNDSELNEYRFGFNGFYMIGLNSKFVFDIYSSDLTLKSPQTPVPVAAVMPLSVNGVQADFFGNITLPEYASKQDIADLTNLIFSSSMIFEIQRPGDLNTISWSTTDSVLYNGEQFYYRDYLETMPQIASYLSGESYTNRNINNFGQHTSSAKLSTYKIYHDRSIDSKVNYGLIYNGVFYSIEDIFGVTGVVKGSDKFYDIHCRVYGNISISGGYWNLNIERANGTTFILSIDNFSKLKFVAGTTDPAKKSMPGNNFLISGTKLLPVTGANYLYFKNQGNFN</sequence>
<dbReference type="EMBL" id="ACHB01000092">
    <property type="protein sequence ID" value="EEI90192.1"/>
    <property type="molecule type" value="Genomic_DNA"/>
</dbReference>
<dbReference type="RefSeq" id="WP_003003538.1">
    <property type="nucleotide sequence ID" value="NZ_GG668630.1"/>
</dbReference>
<dbReference type="HOGENOM" id="CLU_431413_0_0_10"/>
<dbReference type="Proteomes" id="UP000006241">
    <property type="component" value="Unassembled WGS sequence"/>
</dbReference>
<evidence type="ECO:0000313" key="2">
    <source>
        <dbReference type="EMBL" id="EEI90192.1"/>
    </source>
</evidence>
<feature type="signal peptide" evidence="1">
    <location>
        <begin position="1"/>
        <end position="19"/>
    </location>
</feature>